<protein>
    <submittedName>
        <fullName evidence="3">Sulfatase</fullName>
    </submittedName>
</protein>
<dbReference type="Pfam" id="PF03781">
    <property type="entry name" value="FGE-sulfatase"/>
    <property type="match status" value="1"/>
</dbReference>
<evidence type="ECO:0000313" key="4">
    <source>
        <dbReference type="Proteomes" id="UP000231962"/>
    </source>
</evidence>
<dbReference type="InterPro" id="IPR042095">
    <property type="entry name" value="SUMF_sf"/>
</dbReference>
<dbReference type="PANTHER" id="PTHR23150:SF19">
    <property type="entry name" value="FORMYLGLYCINE-GENERATING ENZYME"/>
    <property type="match status" value="1"/>
</dbReference>
<dbReference type="InterPro" id="IPR051043">
    <property type="entry name" value="Sulfatase_Mod_Factor_Kinase"/>
</dbReference>
<name>A0A2M9ZIN1_9LEPT</name>
<accession>A0A2M9ZIN1</accession>
<evidence type="ECO:0000313" key="2">
    <source>
        <dbReference type="EMBL" id="PJZ69182.1"/>
    </source>
</evidence>
<proteinExistence type="predicted"/>
<keyword evidence="4" id="KW-1185">Reference proteome</keyword>
<evidence type="ECO:0000259" key="1">
    <source>
        <dbReference type="Pfam" id="PF03781"/>
    </source>
</evidence>
<dbReference type="InterPro" id="IPR005532">
    <property type="entry name" value="SUMF_dom"/>
</dbReference>
<dbReference type="Gene3D" id="3.90.1580.10">
    <property type="entry name" value="paralog of FGE (formylglycine-generating enzyme)"/>
    <property type="match status" value="1"/>
</dbReference>
<dbReference type="AlphaFoldDB" id="A0A2M9ZIN1"/>
<dbReference type="InterPro" id="IPR016187">
    <property type="entry name" value="CTDL_fold"/>
</dbReference>
<evidence type="ECO:0000313" key="5">
    <source>
        <dbReference type="Proteomes" id="UP000231990"/>
    </source>
</evidence>
<organism evidence="3 5">
    <name type="scientific">Leptospira perolatii</name>
    <dbReference type="NCBI Taxonomy" id="2023191"/>
    <lineage>
        <taxon>Bacteria</taxon>
        <taxon>Pseudomonadati</taxon>
        <taxon>Spirochaetota</taxon>
        <taxon>Spirochaetia</taxon>
        <taxon>Leptospirales</taxon>
        <taxon>Leptospiraceae</taxon>
        <taxon>Leptospira</taxon>
    </lineage>
</organism>
<dbReference type="GO" id="GO:0120147">
    <property type="term" value="F:formylglycine-generating oxidase activity"/>
    <property type="evidence" value="ECO:0007669"/>
    <property type="project" value="TreeGrafter"/>
</dbReference>
<dbReference type="Proteomes" id="UP000231962">
    <property type="component" value="Unassembled WGS sequence"/>
</dbReference>
<sequence>MLFLGAASNHCSFFSSQLSGESKSPSGCNGQNVEGMKCIPGGEFIRGSNRHEPDEKPEARIYISDFYMDTYEVTNEDFDKCVRAGKCKDCLVTKKCNYVGPKYGAPYLKPKQPAVGISWYSASEYCKWAGKRLPTEAEWEKAARGPDGNMYPWGNEPATCKNSVIMEDDRKGCVPVAIQPPHKMPTSEVGTRAPGVYGLYDMAGNSWEWVQDWYTSSYNTCGKACEGKDPKGPCNGEEPCPGFAKKIVRGGSWWWPSSYARGSKRRSHIPQNYPEYHHFGFRCAKDVQ</sequence>
<dbReference type="PANTHER" id="PTHR23150">
    <property type="entry name" value="SULFATASE MODIFYING FACTOR 1, 2"/>
    <property type="match status" value="1"/>
</dbReference>
<comment type="caution">
    <text evidence="3">The sequence shown here is derived from an EMBL/GenBank/DDBJ whole genome shotgun (WGS) entry which is preliminary data.</text>
</comment>
<dbReference type="SUPFAM" id="SSF56436">
    <property type="entry name" value="C-type lectin-like"/>
    <property type="match status" value="1"/>
</dbReference>
<dbReference type="Proteomes" id="UP000231990">
    <property type="component" value="Unassembled WGS sequence"/>
</dbReference>
<reference evidence="4 5" key="1">
    <citation type="submission" date="2017-07" db="EMBL/GenBank/DDBJ databases">
        <title>Leptospira spp. isolated from tropical soils.</title>
        <authorList>
            <person name="Thibeaux R."/>
            <person name="Iraola G."/>
            <person name="Ferres I."/>
            <person name="Bierque E."/>
            <person name="Girault D."/>
            <person name="Soupe-Gilbert M.-E."/>
            <person name="Picardeau M."/>
            <person name="Goarant C."/>
        </authorList>
    </citation>
    <scope>NUCLEOTIDE SEQUENCE [LARGE SCALE GENOMIC DNA]</scope>
    <source>
        <strain evidence="3 5">FH1-B-B1</strain>
        <strain evidence="2 4">FH1-B-C1</strain>
    </source>
</reference>
<dbReference type="OrthoDB" id="9812707at2"/>
<dbReference type="EMBL" id="NPDZ01000019">
    <property type="protein sequence ID" value="PJZ71813.1"/>
    <property type="molecule type" value="Genomic_DNA"/>
</dbReference>
<dbReference type="EMBL" id="NPDY01000012">
    <property type="protein sequence ID" value="PJZ69182.1"/>
    <property type="molecule type" value="Genomic_DNA"/>
</dbReference>
<feature type="domain" description="Sulfatase-modifying factor enzyme-like" evidence="1">
    <location>
        <begin position="34"/>
        <end position="285"/>
    </location>
</feature>
<evidence type="ECO:0000313" key="3">
    <source>
        <dbReference type="EMBL" id="PJZ71813.1"/>
    </source>
</evidence>
<gene>
    <name evidence="2" type="ORF">CH360_12430</name>
    <name evidence="3" type="ORF">CH373_17585</name>
</gene>